<name>A0A5C6V5Z5_9BURK</name>
<protein>
    <submittedName>
        <fullName evidence="3">Uncharacterized protein</fullName>
    </submittedName>
</protein>
<keyword evidence="1" id="KW-0812">Transmembrane</keyword>
<feature type="transmembrane region" description="Helical" evidence="1">
    <location>
        <begin position="7"/>
        <end position="29"/>
    </location>
</feature>
<dbReference type="Proteomes" id="UP000321776">
    <property type="component" value="Unassembled WGS sequence"/>
</dbReference>
<keyword evidence="1" id="KW-1133">Transmembrane helix</keyword>
<dbReference type="RefSeq" id="WP_147238125.1">
    <property type="nucleotide sequence ID" value="NZ_JAZHFZ010000031.1"/>
</dbReference>
<evidence type="ECO:0000313" key="2">
    <source>
        <dbReference type="EMBL" id="MEM5344052.1"/>
    </source>
</evidence>
<proteinExistence type="predicted"/>
<evidence type="ECO:0000313" key="3">
    <source>
        <dbReference type="EMBL" id="TXC80672.1"/>
    </source>
</evidence>
<feature type="transmembrane region" description="Helical" evidence="1">
    <location>
        <begin position="49"/>
        <end position="69"/>
    </location>
</feature>
<reference evidence="3" key="2">
    <citation type="submission" date="2019-08" db="EMBL/GenBank/DDBJ databases">
        <authorList>
            <person name="Im W.-T."/>
        </authorList>
    </citation>
    <scope>NUCLEOTIDE SEQUENCE</scope>
    <source>
        <strain evidence="3">NF 2-5-3</strain>
    </source>
</reference>
<sequence length="269" mass="29403">MKRPAIVLITAYTLLFQSMSVFMVVYPALQGGYFGSAPVIANSHMPLSVQWLVLCWSTLPNLVIAAGLLKGNGRARTGWIAFMAVATVFHLFDSGFVVMRFGVYVTLLNLGLFVLLYAGRADQFFRAPADEKPRIDKAQFQAIALHALAAFGMYATLSLLFSRMLPGDPSDVQSHAAYLMTMLGALIAIAYAIQPQRAPMLRETALLLLTLAGFLVILCACSQMTVDELYPAGKFQAFDWKDTLVWLKIIAATGAGLLLLSQRQSAEVQ</sequence>
<dbReference type="EMBL" id="JAZHGA010000029">
    <property type="protein sequence ID" value="MEM5344052.1"/>
    <property type="molecule type" value="Genomic_DNA"/>
</dbReference>
<evidence type="ECO:0000313" key="5">
    <source>
        <dbReference type="Proteomes" id="UP001481677"/>
    </source>
</evidence>
<keyword evidence="5" id="KW-1185">Reference proteome</keyword>
<feature type="transmembrane region" description="Helical" evidence="1">
    <location>
        <begin position="205"/>
        <end position="225"/>
    </location>
</feature>
<accession>A0A5C6V5Z5</accession>
<dbReference type="EMBL" id="VOQS01000005">
    <property type="protein sequence ID" value="TXC80672.1"/>
    <property type="molecule type" value="Genomic_DNA"/>
</dbReference>
<keyword evidence="1" id="KW-0472">Membrane</keyword>
<feature type="transmembrane region" description="Helical" evidence="1">
    <location>
        <begin position="76"/>
        <end position="92"/>
    </location>
</feature>
<feature type="transmembrane region" description="Helical" evidence="1">
    <location>
        <begin position="98"/>
        <end position="119"/>
    </location>
</feature>
<dbReference type="Proteomes" id="UP001481677">
    <property type="component" value="Unassembled WGS sequence"/>
</dbReference>
<feature type="transmembrane region" description="Helical" evidence="1">
    <location>
        <begin position="140"/>
        <end position="161"/>
    </location>
</feature>
<reference evidence="3 4" key="1">
    <citation type="journal article" date="2018" name="Int. J. Syst. Evol. Microbiol.">
        <title>Paraburkholderia azotifigens sp. nov., a nitrogen-fixing bacterium isolated from paddy soil.</title>
        <authorList>
            <person name="Choi G.M."/>
            <person name="Im W.T."/>
        </authorList>
    </citation>
    <scope>NUCLEOTIDE SEQUENCE [LARGE SCALE GENOMIC DNA]</scope>
    <source>
        <strain evidence="3 4">NF 2-5-3</strain>
    </source>
</reference>
<evidence type="ECO:0000256" key="1">
    <source>
        <dbReference type="SAM" id="Phobius"/>
    </source>
</evidence>
<comment type="caution">
    <text evidence="3">The sequence shown here is derived from an EMBL/GenBank/DDBJ whole genome shotgun (WGS) entry which is preliminary data.</text>
</comment>
<reference evidence="2 5" key="3">
    <citation type="submission" date="2024-01" db="EMBL/GenBank/DDBJ databases">
        <title>The diversity of rhizobia nodulating Mimosa spp. in eleven states of Brazil covering several biomes is determined by host plant, location, and edaphic factors.</title>
        <authorList>
            <person name="Rouws L."/>
            <person name="Barauna A."/>
            <person name="Beukes C."/>
            <person name="De Faria S.M."/>
            <person name="Gross E."/>
            <person name="Dos Reis Junior F.B."/>
            <person name="Simon M."/>
            <person name="Maluk M."/>
            <person name="Odee D.W."/>
            <person name="Kenicer G."/>
            <person name="Young J.P.W."/>
            <person name="Reis V.M."/>
            <person name="Zilli J."/>
            <person name="James E.K."/>
        </authorList>
    </citation>
    <scope>NUCLEOTIDE SEQUENCE [LARGE SCALE GENOMIC DNA]</scope>
    <source>
        <strain evidence="2 5">JPY530</strain>
    </source>
</reference>
<gene>
    <name evidence="3" type="ORF">FRZ40_41215</name>
    <name evidence="2" type="ORF">V4C56_31065</name>
</gene>
<feature type="transmembrane region" description="Helical" evidence="1">
    <location>
        <begin position="176"/>
        <end position="193"/>
    </location>
</feature>
<evidence type="ECO:0000313" key="4">
    <source>
        <dbReference type="Proteomes" id="UP000321776"/>
    </source>
</evidence>
<feature type="transmembrane region" description="Helical" evidence="1">
    <location>
        <begin position="245"/>
        <end position="261"/>
    </location>
</feature>
<dbReference type="AlphaFoldDB" id="A0A5C6V5Z5"/>
<organism evidence="3 4">
    <name type="scientific">Paraburkholderia azotifigens</name>
    <dbReference type="NCBI Taxonomy" id="2057004"/>
    <lineage>
        <taxon>Bacteria</taxon>
        <taxon>Pseudomonadati</taxon>
        <taxon>Pseudomonadota</taxon>
        <taxon>Betaproteobacteria</taxon>
        <taxon>Burkholderiales</taxon>
        <taxon>Burkholderiaceae</taxon>
        <taxon>Paraburkholderia</taxon>
    </lineage>
</organism>